<dbReference type="Proteomes" id="UP000278983">
    <property type="component" value="Unassembled WGS sequence"/>
</dbReference>
<feature type="signal peptide" evidence="1">
    <location>
        <begin position="1"/>
        <end position="18"/>
    </location>
</feature>
<dbReference type="InterPro" id="IPR024361">
    <property type="entry name" value="BACON"/>
</dbReference>
<dbReference type="OrthoDB" id="1489094at2"/>
<dbReference type="CDD" id="cd00146">
    <property type="entry name" value="PKD"/>
    <property type="match status" value="1"/>
</dbReference>
<dbReference type="Pfam" id="PF13004">
    <property type="entry name" value="BACON"/>
    <property type="match status" value="1"/>
</dbReference>
<dbReference type="SUPFAM" id="SSF49299">
    <property type="entry name" value="PKD domain"/>
    <property type="match status" value="2"/>
</dbReference>
<dbReference type="InterPro" id="IPR000601">
    <property type="entry name" value="PKD_dom"/>
</dbReference>
<evidence type="ECO:0000313" key="4">
    <source>
        <dbReference type="Proteomes" id="UP000278983"/>
    </source>
</evidence>
<dbReference type="SMART" id="SM00089">
    <property type="entry name" value="PKD"/>
    <property type="match status" value="1"/>
</dbReference>
<comment type="caution">
    <text evidence="3">The sequence shown here is derived from an EMBL/GenBank/DDBJ whole genome shotgun (WGS) entry which is preliminary data.</text>
</comment>
<evidence type="ECO:0000313" key="3">
    <source>
        <dbReference type="EMBL" id="RUL59343.1"/>
    </source>
</evidence>
<dbReference type="Gene3D" id="2.60.40.10">
    <property type="entry name" value="Immunoglobulins"/>
    <property type="match status" value="2"/>
</dbReference>
<dbReference type="Pfam" id="PF18911">
    <property type="entry name" value="PKD_4"/>
    <property type="match status" value="1"/>
</dbReference>
<dbReference type="AlphaFoldDB" id="A0A432LKL2"/>
<dbReference type="InterPro" id="IPR035986">
    <property type="entry name" value="PKD_dom_sf"/>
</dbReference>
<reference evidence="3 4" key="1">
    <citation type="submission" date="2018-12" db="EMBL/GenBank/DDBJ databases">
        <title>Genome sequencing of Prevotella sp. KCOM 3155 (= JS262).</title>
        <authorList>
            <person name="Kook J.-K."/>
            <person name="Park S.-N."/>
            <person name="Lim Y.K."/>
        </authorList>
    </citation>
    <scope>NUCLEOTIDE SEQUENCE [LARGE SCALE GENOMIC DNA]</scope>
    <source>
        <strain evidence="3 4">KCOM 3155</strain>
    </source>
</reference>
<sequence length="764" mass="84028">MKRNFLLLVVLVSVAIFAIGDDDDVIVTRKVMNGMEKHVPDIHVATSIKADRQRMARFKRAAANGLTANFGVKGGGEQETIWAENFDNGSEGWTLQNGQEGNVKWKTAAMAKPSVEGDVQSLTLDVPYQMWKREKAHATSPEVSVPSNALLHASIYGGKTYNDYATLTISVSDDDFDTRTELWKSTSITSSGTQWHGVELDLAAFAGKTVRVRFDYGAGTKDGFNVGGYMYGYGIDNVAVTGVAEATHIDVLAGEEIYFKDLSKGNPTSWEWSFPGGVPETSNEQNPVVYYTKSGTYDVTLTVADGEGEDVKTIEGFVGVTGKKPTASFDCPASFRDAVSHLKMVAPLVPVEYHDTSTGFPTSWSWRFTNGPTSETDEYSNEQNPTIAYNFLSKQYAVLVADNEEQDESNESSSIIAKAATDSVLPKYDGLVCNLLETDIPTNYDMGEDGKFPGACNIAGSKLQGFAEKFSKPSRPILVYGAYVYASEASAEEVYQQVMPVKFSLTRSNNGVPGEVIDFNSWTIPEIGYAIKNNNGLITVEFGKPHIIDEEFFITVTDLPEKNETLHLTFAMAPMRDKDNTAYMLKDGEWRPMTGYFQSAPSGQTSFYVYPGIAHSVITPLPVGKEIVEIPHEGGITKQEFFSYLGYRFKGSDADWCTVSNVPNGLTLDTLDIKCDPLPDGMKSRQAVLTFTDSVTTITLKVLQRSSFSLEVQKPDTQASVIARRYYTIDGMEVAADRMRHGLYLVREVLNDGTERVSKHVIGN</sequence>
<keyword evidence="1" id="KW-0732">Signal</keyword>
<dbReference type="PROSITE" id="PS50093">
    <property type="entry name" value="PKD"/>
    <property type="match status" value="1"/>
</dbReference>
<dbReference type="InterPro" id="IPR022409">
    <property type="entry name" value="PKD/Chitinase_dom"/>
</dbReference>
<evidence type="ECO:0000256" key="1">
    <source>
        <dbReference type="SAM" id="SignalP"/>
    </source>
</evidence>
<keyword evidence="4" id="KW-1185">Reference proteome</keyword>
<protein>
    <submittedName>
        <fullName evidence="3">PKD domain-containing protein</fullName>
    </submittedName>
</protein>
<feature type="domain" description="PKD" evidence="2">
    <location>
        <begin position="253"/>
        <end position="308"/>
    </location>
</feature>
<accession>A0A432LKL2</accession>
<dbReference type="EMBL" id="RYYU01000001">
    <property type="protein sequence ID" value="RUL59343.1"/>
    <property type="molecule type" value="Genomic_DNA"/>
</dbReference>
<organism evidence="3 4">
    <name type="scientific">Prevotella koreensis</name>
    <dbReference type="NCBI Taxonomy" id="2490854"/>
    <lineage>
        <taxon>Bacteria</taxon>
        <taxon>Pseudomonadati</taxon>
        <taxon>Bacteroidota</taxon>
        <taxon>Bacteroidia</taxon>
        <taxon>Bacteroidales</taxon>
        <taxon>Prevotellaceae</taxon>
        <taxon>Prevotella</taxon>
    </lineage>
</organism>
<dbReference type="Gene3D" id="2.60.120.200">
    <property type="match status" value="1"/>
</dbReference>
<evidence type="ECO:0000259" key="2">
    <source>
        <dbReference type="PROSITE" id="PS50093"/>
    </source>
</evidence>
<name>A0A432LKL2_9BACT</name>
<dbReference type="InterPro" id="IPR013783">
    <property type="entry name" value="Ig-like_fold"/>
</dbReference>
<dbReference type="RefSeq" id="WP_126678503.1">
    <property type="nucleotide sequence ID" value="NZ_RYYU01000001.1"/>
</dbReference>
<gene>
    <name evidence="3" type="ORF">EHV08_05940</name>
</gene>
<proteinExistence type="predicted"/>
<feature type="chain" id="PRO_5019282595" evidence="1">
    <location>
        <begin position="19"/>
        <end position="764"/>
    </location>
</feature>